<sequence length="142" mass="15164">MELAWVESAWVMASAVASSLDTVLPPEDTRQASRRVLQDTVRGLAPSPVAPPTGTLALTKTTRDTATHLASRPATARASVPDNTRDPLDFRVAPLVTRPDSGSLLSERPLALVTQAWASTAKAAAASTSFLFMRRQLAPFCH</sequence>
<dbReference type="AlphaFoldDB" id="A0A6M2E6N5"/>
<evidence type="ECO:0000313" key="1">
    <source>
        <dbReference type="EMBL" id="NOV52971.1"/>
    </source>
</evidence>
<accession>A0A6M2E6N5</accession>
<proteinExistence type="predicted"/>
<name>A0A6M2E6N5_9ACAR</name>
<organism evidence="1">
    <name type="scientific">Amblyomma tuberculatum</name>
    <dbReference type="NCBI Taxonomy" id="48802"/>
    <lineage>
        <taxon>Eukaryota</taxon>
        <taxon>Metazoa</taxon>
        <taxon>Ecdysozoa</taxon>
        <taxon>Arthropoda</taxon>
        <taxon>Chelicerata</taxon>
        <taxon>Arachnida</taxon>
        <taxon>Acari</taxon>
        <taxon>Parasitiformes</taxon>
        <taxon>Ixodida</taxon>
        <taxon>Ixodoidea</taxon>
        <taxon>Ixodidae</taxon>
        <taxon>Amblyomminae</taxon>
        <taxon>Amblyomma</taxon>
    </lineage>
</organism>
<reference evidence="1" key="1">
    <citation type="submission" date="2019-12" db="EMBL/GenBank/DDBJ databases">
        <title>The sialotranscriptome of the gopher-tortoise tick, Amblyomma tuberculatum.</title>
        <authorList>
            <person name="Karim S."/>
            <person name="Andersen J."/>
            <person name="Kumar D."/>
            <person name="Adamson S."/>
            <person name="Ennen J."/>
            <person name="Qualis C.P."/>
            <person name="Ribeiro J.M.C."/>
        </authorList>
    </citation>
    <scope>NUCLEOTIDE SEQUENCE</scope>
    <source>
        <strain evidence="1">Removed</strain>
        <tissue evidence="1">Salivary glands</tissue>
    </source>
</reference>
<protein>
    <submittedName>
        <fullName evidence="1">Putative conserved secreted protein</fullName>
    </submittedName>
</protein>
<dbReference type="EMBL" id="GIDH01001028">
    <property type="protein sequence ID" value="NOV52971.1"/>
    <property type="molecule type" value="Transcribed_RNA"/>
</dbReference>